<sequence>MVASVCSISNNHYGIVAYAFLKSQKWTVIEEFITKISWLRDYSGKNPDKLVSKIKELKPQQSRTSLLQLCIGTTKSSCGNSCSGSDSRTVYPLSCS</sequence>
<accession>A0A151MGH0</accession>
<evidence type="ECO:0000313" key="1">
    <source>
        <dbReference type="EMBL" id="KYO23626.1"/>
    </source>
</evidence>
<protein>
    <submittedName>
        <fullName evidence="1">Uncharacterized protein</fullName>
    </submittedName>
</protein>
<evidence type="ECO:0000313" key="2">
    <source>
        <dbReference type="Proteomes" id="UP000050525"/>
    </source>
</evidence>
<comment type="caution">
    <text evidence="1">The sequence shown here is derived from an EMBL/GenBank/DDBJ whole genome shotgun (WGS) entry which is preliminary data.</text>
</comment>
<organism evidence="1 2">
    <name type="scientific">Alligator mississippiensis</name>
    <name type="common">American alligator</name>
    <dbReference type="NCBI Taxonomy" id="8496"/>
    <lineage>
        <taxon>Eukaryota</taxon>
        <taxon>Metazoa</taxon>
        <taxon>Chordata</taxon>
        <taxon>Craniata</taxon>
        <taxon>Vertebrata</taxon>
        <taxon>Euteleostomi</taxon>
        <taxon>Archelosauria</taxon>
        <taxon>Archosauria</taxon>
        <taxon>Crocodylia</taxon>
        <taxon>Alligatoridae</taxon>
        <taxon>Alligatorinae</taxon>
        <taxon>Alligator</taxon>
    </lineage>
</organism>
<dbReference type="EMBL" id="AKHW03006178">
    <property type="protein sequence ID" value="KYO23626.1"/>
    <property type="molecule type" value="Genomic_DNA"/>
</dbReference>
<dbReference type="AlphaFoldDB" id="A0A151MGH0"/>
<proteinExistence type="predicted"/>
<gene>
    <name evidence="1" type="ORF">Y1Q_0002264</name>
</gene>
<reference evidence="1 2" key="1">
    <citation type="journal article" date="2012" name="Genome Biol.">
        <title>Sequencing three crocodilian genomes to illuminate the evolution of archosaurs and amniotes.</title>
        <authorList>
            <person name="St John J.A."/>
            <person name="Braun E.L."/>
            <person name="Isberg S.R."/>
            <person name="Miles L.G."/>
            <person name="Chong A.Y."/>
            <person name="Gongora J."/>
            <person name="Dalzell P."/>
            <person name="Moran C."/>
            <person name="Bed'hom B."/>
            <person name="Abzhanov A."/>
            <person name="Burgess S.C."/>
            <person name="Cooksey A.M."/>
            <person name="Castoe T.A."/>
            <person name="Crawford N.G."/>
            <person name="Densmore L.D."/>
            <person name="Drew J.C."/>
            <person name="Edwards S.V."/>
            <person name="Faircloth B.C."/>
            <person name="Fujita M.K."/>
            <person name="Greenwold M.J."/>
            <person name="Hoffmann F.G."/>
            <person name="Howard J.M."/>
            <person name="Iguchi T."/>
            <person name="Janes D.E."/>
            <person name="Khan S.Y."/>
            <person name="Kohno S."/>
            <person name="de Koning A.J."/>
            <person name="Lance S.L."/>
            <person name="McCarthy F.M."/>
            <person name="McCormack J.E."/>
            <person name="Merchant M.E."/>
            <person name="Peterson D.G."/>
            <person name="Pollock D.D."/>
            <person name="Pourmand N."/>
            <person name="Raney B.J."/>
            <person name="Roessler K.A."/>
            <person name="Sanford J.R."/>
            <person name="Sawyer R.H."/>
            <person name="Schmidt C.J."/>
            <person name="Triplett E.W."/>
            <person name="Tuberville T.D."/>
            <person name="Venegas-Anaya M."/>
            <person name="Howard J.T."/>
            <person name="Jarvis E.D."/>
            <person name="Guillette L.J.Jr."/>
            <person name="Glenn T.C."/>
            <person name="Green R.E."/>
            <person name="Ray D.A."/>
        </authorList>
    </citation>
    <scope>NUCLEOTIDE SEQUENCE [LARGE SCALE GENOMIC DNA]</scope>
    <source>
        <strain evidence="1">KSC_2009_1</strain>
    </source>
</reference>
<name>A0A151MGH0_ALLMI</name>
<dbReference type="Proteomes" id="UP000050525">
    <property type="component" value="Unassembled WGS sequence"/>
</dbReference>
<keyword evidence="2" id="KW-1185">Reference proteome</keyword>